<dbReference type="KEGG" id="upi:EJG51_013535"/>
<evidence type="ECO:0000256" key="1">
    <source>
        <dbReference type="SAM" id="SignalP"/>
    </source>
</evidence>
<feature type="signal peptide" evidence="1">
    <location>
        <begin position="1"/>
        <end position="18"/>
    </location>
</feature>
<protein>
    <recommendedName>
        <fullName evidence="4">Transporter substrate-binding domain-containing protein</fullName>
    </recommendedName>
</protein>
<evidence type="ECO:0008006" key="4">
    <source>
        <dbReference type="Google" id="ProtNLM"/>
    </source>
</evidence>
<feature type="chain" id="PRO_5026854364" description="Transporter substrate-binding domain-containing protein" evidence="1">
    <location>
        <begin position="19"/>
        <end position="270"/>
    </location>
</feature>
<keyword evidence="3" id="KW-1185">Reference proteome</keyword>
<gene>
    <name evidence="2" type="ORF">EJG51_013535</name>
</gene>
<dbReference type="Gene3D" id="3.40.190.10">
    <property type="entry name" value="Periplasmic binding protein-like II"/>
    <property type="match status" value="2"/>
</dbReference>
<proteinExistence type="predicted"/>
<reference evidence="2 3" key="1">
    <citation type="journal article" date="2019" name="Int. J. Syst. Evol. Microbiol.">
        <title>Undibacterium piscinae sp. nov., isolated from Korean shiner intestine.</title>
        <authorList>
            <person name="Lee S.Y."/>
            <person name="Kang W."/>
            <person name="Kim P.S."/>
            <person name="Kim H.S."/>
            <person name="Sung H."/>
            <person name="Shin N.R."/>
            <person name="Whon T.W."/>
            <person name="Yun J.H."/>
            <person name="Lee J.Y."/>
            <person name="Lee J.Y."/>
            <person name="Jung M.J."/>
            <person name="Jeong Y.S."/>
            <person name="Tak E.J."/>
            <person name="Han J.E."/>
            <person name="Hyun D.W."/>
            <person name="Kang M.S."/>
            <person name="Lee K.E."/>
            <person name="Lee B.H."/>
            <person name="Bae J.W."/>
        </authorList>
    </citation>
    <scope>NUCLEOTIDE SEQUENCE [LARGE SCALE GENOMIC DNA]</scope>
    <source>
        <strain evidence="2 3">S11R28</strain>
    </source>
</reference>
<evidence type="ECO:0000313" key="3">
    <source>
        <dbReference type="Proteomes" id="UP000274350"/>
    </source>
</evidence>
<evidence type="ECO:0000313" key="2">
    <source>
        <dbReference type="EMBL" id="QJQ07749.1"/>
    </source>
</evidence>
<dbReference type="OrthoDB" id="8592924at2"/>
<dbReference type="Proteomes" id="UP000274350">
    <property type="component" value="Chromosome"/>
</dbReference>
<dbReference type="AlphaFoldDB" id="A0A6M4ADW1"/>
<keyword evidence="1" id="KW-0732">Signal</keyword>
<sequence>MRQLACALAAFSPLGALADCTRTINVPMSATGLSVTIRGDSINGIYPEMLRHMAQKEGCEFHFSAVPRARLEMLFETGKADLLIPASKTPRRDEYGIFVPLIHNRATLISLSQDRPALTSAQEIIANRQLQLVLVRGFDYGTAYQELIQQMKQQDRLILEPDPLSVARVLKSGTHYLSIMAPSIFYGAIIGDPRVEGMMETLRYEPLAELPWGESGAYISKSSLSDSDKSKLRQLLERAEKSGAIWKSFQRFYPAEVLRESIKPLNSTGK</sequence>
<dbReference type="EMBL" id="CP051152">
    <property type="protein sequence ID" value="QJQ07749.1"/>
    <property type="molecule type" value="Genomic_DNA"/>
</dbReference>
<organism evidence="2 3">
    <name type="scientific">Undibacterium piscinae</name>
    <dbReference type="NCBI Taxonomy" id="2495591"/>
    <lineage>
        <taxon>Bacteria</taxon>
        <taxon>Pseudomonadati</taxon>
        <taxon>Pseudomonadota</taxon>
        <taxon>Betaproteobacteria</taxon>
        <taxon>Burkholderiales</taxon>
        <taxon>Oxalobacteraceae</taxon>
        <taxon>Undibacterium</taxon>
    </lineage>
</organism>
<dbReference type="SUPFAM" id="SSF53850">
    <property type="entry name" value="Periplasmic binding protein-like II"/>
    <property type="match status" value="1"/>
</dbReference>
<accession>A0A6M4ADW1</accession>
<name>A0A6M4ADW1_9BURK</name>